<dbReference type="AlphaFoldDB" id="A0A6H1ZTY1"/>
<name>A0A6H1ZTY1_9ZZZZ</name>
<dbReference type="EMBL" id="MT144821">
    <property type="protein sequence ID" value="QJH99994.1"/>
    <property type="molecule type" value="Genomic_DNA"/>
</dbReference>
<protein>
    <submittedName>
        <fullName evidence="2">Uncharacterized protein</fullName>
    </submittedName>
</protein>
<evidence type="ECO:0000313" key="2">
    <source>
        <dbReference type="EMBL" id="QJA51383.1"/>
    </source>
</evidence>
<evidence type="ECO:0000313" key="3">
    <source>
        <dbReference type="EMBL" id="QJH99994.1"/>
    </source>
</evidence>
<accession>A0A6H1ZTY1</accession>
<sequence>MVEPKEELPFVEEPAAVVAAVAPPKPEVNVDELVAELERAGVTNAQELQNKFKASSESGRLAQLLGEERKHARELQAKLEQLANRPAQVPDDIYSERPIDIESVVERSLEKALTTREIKAQKMQEANIASWNQIQTDEDYGLVREIWEAKLKDPNFVFRIQSGMVDPVREYTQTVRGYYKNMMKKSVDTIRQLKGGVPAASPPHIESGERIPSNIVSEDPTSGKRKKFDEFKKKATEKGVLTPEEELDLLDALL</sequence>
<evidence type="ECO:0000256" key="1">
    <source>
        <dbReference type="SAM" id="MobiDB-lite"/>
    </source>
</evidence>
<reference evidence="2" key="1">
    <citation type="submission" date="2020-03" db="EMBL/GenBank/DDBJ databases">
        <title>The deep terrestrial virosphere.</title>
        <authorList>
            <person name="Holmfeldt K."/>
            <person name="Nilsson E."/>
            <person name="Simone D."/>
            <person name="Lopez-Fernandez M."/>
            <person name="Wu X."/>
            <person name="de Brujin I."/>
            <person name="Lundin D."/>
            <person name="Andersson A."/>
            <person name="Bertilsson S."/>
            <person name="Dopson M."/>
        </authorList>
    </citation>
    <scope>NUCLEOTIDE SEQUENCE</scope>
    <source>
        <strain evidence="2">TM448A02085</strain>
        <strain evidence="3">TM448B01760</strain>
    </source>
</reference>
<gene>
    <name evidence="2" type="ORF">TM448A02085_0005</name>
    <name evidence="3" type="ORF">TM448B01760_0006</name>
</gene>
<proteinExistence type="predicted"/>
<organism evidence="2">
    <name type="scientific">viral metagenome</name>
    <dbReference type="NCBI Taxonomy" id="1070528"/>
    <lineage>
        <taxon>unclassified sequences</taxon>
        <taxon>metagenomes</taxon>
        <taxon>organismal metagenomes</taxon>
    </lineage>
</organism>
<dbReference type="EMBL" id="MT144258">
    <property type="protein sequence ID" value="QJA51383.1"/>
    <property type="molecule type" value="Genomic_DNA"/>
</dbReference>
<feature type="region of interest" description="Disordered" evidence="1">
    <location>
        <begin position="196"/>
        <end position="229"/>
    </location>
</feature>